<name>A0AAD5RHR7_9PEZI</name>
<dbReference type="AlphaFoldDB" id="A0AAD5RHR7"/>
<evidence type="ECO:0000313" key="2">
    <source>
        <dbReference type="Proteomes" id="UP001201980"/>
    </source>
</evidence>
<proteinExistence type="predicted"/>
<evidence type="ECO:0008006" key="3">
    <source>
        <dbReference type="Google" id="ProtNLM"/>
    </source>
</evidence>
<evidence type="ECO:0000313" key="1">
    <source>
        <dbReference type="EMBL" id="KAJ2893826.1"/>
    </source>
</evidence>
<protein>
    <recommendedName>
        <fullName evidence="3">F-box domain-containing protein</fullName>
    </recommendedName>
</protein>
<dbReference type="Proteomes" id="UP001201980">
    <property type="component" value="Unassembled WGS sequence"/>
</dbReference>
<comment type="caution">
    <text evidence="1">The sequence shown here is derived from an EMBL/GenBank/DDBJ whole genome shotgun (WGS) entry which is preliminary data.</text>
</comment>
<reference evidence="1" key="1">
    <citation type="submission" date="2022-07" db="EMBL/GenBank/DDBJ databases">
        <title>Draft genome sequence of Zalerion maritima ATCC 34329, a (micro)plastics degrading marine fungus.</title>
        <authorList>
            <person name="Paco A."/>
            <person name="Goncalves M.F.M."/>
            <person name="Rocha-Santos T.A.P."/>
            <person name="Alves A."/>
        </authorList>
    </citation>
    <scope>NUCLEOTIDE SEQUENCE</scope>
    <source>
        <strain evidence="1">ATCC 34329</strain>
    </source>
</reference>
<keyword evidence="2" id="KW-1185">Reference proteome</keyword>
<dbReference type="EMBL" id="JAKWBI020000562">
    <property type="protein sequence ID" value="KAJ2893826.1"/>
    <property type="molecule type" value="Genomic_DNA"/>
</dbReference>
<organism evidence="1 2">
    <name type="scientific">Zalerion maritima</name>
    <dbReference type="NCBI Taxonomy" id="339359"/>
    <lineage>
        <taxon>Eukaryota</taxon>
        <taxon>Fungi</taxon>
        <taxon>Dikarya</taxon>
        <taxon>Ascomycota</taxon>
        <taxon>Pezizomycotina</taxon>
        <taxon>Sordariomycetes</taxon>
        <taxon>Lulworthiomycetidae</taxon>
        <taxon>Lulworthiales</taxon>
        <taxon>Lulworthiaceae</taxon>
        <taxon>Zalerion</taxon>
    </lineage>
</organism>
<sequence length="268" mass="30088">MSSLLEGASEDQLLAKFTCAQEHDIGSMIRNIPPAQPSRMRRESFRSSLGLLDILPAELLLLTLNLVDFQTLSRLSGVSLKGKAVVETLATYVDVIRHAPTILTALGRTRLLYHHPAVLLRRALRSGKCVSCFCFGAFLFLPTCERVCFECLHENHSLRMTTINVAKQCFQLTERQLKRIPIIIKQVKQLAIEVHGTLENLPEPERPRACSAEKEVKKFWLFKRFREAPLEPPGCDMSQLPGKSNLVEDDFGGVATIRFPYLTDVGAD</sequence>
<accession>A0AAD5RHR7</accession>
<gene>
    <name evidence="1" type="ORF">MKZ38_008208</name>
</gene>